<feature type="compositionally biased region" description="Polar residues" evidence="1">
    <location>
        <begin position="1"/>
        <end position="12"/>
    </location>
</feature>
<dbReference type="EMBL" id="JBGBZJ010000003">
    <property type="protein sequence ID" value="MEY9458533.1"/>
    <property type="molecule type" value="Genomic_DNA"/>
</dbReference>
<evidence type="ECO:0000256" key="1">
    <source>
        <dbReference type="SAM" id="MobiDB-lite"/>
    </source>
</evidence>
<protein>
    <submittedName>
        <fullName evidence="2">Uncharacterized protein</fullName>
    </submittedName>
</protein>
<comment type="caution">
    <text evidence="2">The sequence shown here is derived from an EMBL/GenBank/DDBJ whole genome shotgun (WGS) entry which is preliminary data.</text>
</comment>
<feature type="compositionally biased region" description="Basic residues" evidence="1">
    <location>
        <begin position="186"/>
        <end position="196"/>
    </location>
</feature>
<evidence type="ECO:0000313" key="3">
    <source>
        <dbReference type="Proteomes" id="UP001565369"/>
    </source>
</evidence>
<dbReference type="Proteomes" id="UP001565369">
    <property type="component" value="Unassembled WGS sequence"/>
</dbReference>
<reference evidence="2 3" key="1">
    <citation type="submission" date="2024-07" db="EMBL/GenBank/DDBJ databases">
        <title>Genomic Encyclopedia of Type Strains, Phase V (KMG-V): Genome sequencing to study the core and pangenomes of soil and plant-associated prokaryotes.</title>
        <authorList>
            <person name="Whitman W."/>
        </authorList>
    </citation>
    <scope>NUCLEOTIDE SEQUENCE [LARGE SCALE GENOMIC DNA]</scope>
    <source>
        <strain evidence="2 3">USDA 152</strain>
    </source>
</reference>
<gene>
    <name evidence="2" type="ORF">ABIG07_007481</name>
</gene>
<accession>A0ABV4G3R3</accession>
<organism evidence="2 3">
    <name type="scientific">Bradyrhizobium ottawaense</name>
    <dbReference type="NCBI Taxonomy" id="931866"/>
    <lineage>
        <taxon>Bacteria</taxon>
        <taxon>Pseudomonadati</taxon>
        <taxon>Pseudomonadota</taxon>
        <taxon>Alphaproteobacteria</taxon>
        <taxon>Hyphomicrobiales</taxon>
        <taxon>Nitrobacteraceae</taxon>
        <taxon>Bradyrhizobium</taxon>
    </lineage>
</organism>
<proteinExistence type="predicted"/>
<keyword evidence="3" id="KW-1185">Reference proteome</keyword>
<feature type="region of interest" description="Disordered" evidence="1">
    <location>
        <begin position="171"/>
        <end position="208"/>
    </location>
</feature>
<evidence type="ECO:0000313" key="2">
    <source>
        <dbReference type="EMBL" id="MEY9458533.1"/>
    </source>
</evidence>
<name>A0ABV4G3R3_9BRAD</name>
<sequence length="225" mass="24541">MPRLGPSQQPTVANRGAAETGERTAASCSGTVNVQGPRRRSSGARTWGVLGPEGNDSGCDAAPPSGERLLRMENCCACAKIGVTSLPCSIRSRSPPSRSPAPPSGSDLLETICCCSTPVIARGTRRPLHHCIEYSVRVARRPSGKTPCQSLDAKTFLFTEFRICRINGSSRPPQGAFRDRHETRAGRRWPRRRRRAGQAAGRDPREQLHARYDTALTASLVRPRW</sequence>
<feature type="region of interest" description="Disordered" evidence="1">
    <location>
        <begin position="1"/>
        <end position="60"/>
    </location>
</feature>